<dbReference type="Proteomes" id="UP000001997">
    <property type="component" value="Unassembled WGS sequence"/>
</dbReference>
<dbReference type="RefSeq" id="XP_001482872.2">
    <property type="nucleotide sequence ID" value="XM_001482822.1"/>
</dbReference>
<protein>
    <submittedName>
        <fullName evidence="2">Uncharacterized protein</fullName>
    </submittedName>
</protein>
<dbReference type="HOGENOM" id="CLU_119603_0_0_1"/>
<dbReference type="EMBL" id="CH408160">
    <property type="protein sequence ID" value="EDK40729.2"/>
    <property type="molecule type" value="Genomic_DNA"/>
</dbReference>
<dbReference type="STRING" id="294746.A5DNH6"/>
<feature type="compositionally biased region" description="Low complexity" evidence="1">
    <location>
        <begin position="159"/>
        <end position="171"/>
    </location>
</feature>
<dbReference type="VEuPathDB" id="FungiDB:PGUG_04827"/>
<feature type="region of interest" description="Disordered" evidence="1">
    <location>
        <begin position="105"/>
        <end position="178"/>
    </location>
</feature>
<dbReference type="KEGG" id="pgu:PGUG_04827"/>
<dbReference type="eggNOG" id="ENOG502SDAF">
    <property type="taxonomic scope" value="Eukaryota"/>
</dbReference>
<reference evidence="2 3" key="1">
    <citation type="journal article" date="2009" name="Nature">
        <title>Evolution of pathogenicity and sexual reproduction in eight Candida genomes.</title>
        <authorList>
            <person name="Butler G."/>
            <person name="Rasmussen M.D."/>
            <person name="Lin M.F."/>
            <person name="Santos M.A."/>
            <person name="Sakthikumar S."/>
            <person name="Munro C.A."/>
            <person name="Rheinbay E."/>
            <person name="Grabherr M."/>
            <person name="Forche A."/>
            <person name="Reedy J.L."/>
            <person name="Agrafioti I."/>
            <person name="Arnaud M.B."/>
            <person name="Bates S."/>
            <person name="Brown A.J."/>
            <person name="Brunke S."/>
            <person name="Costanzo M.C."/>
            <person name="Fitzpatrick D.A."/>
            <person name="de Groot P.W."/>
            <person name="Harris D."/>
            <person name="Hoyer L.L."/>
            <person name="Hube B."/>
            <person name="Klis F.M."/>
            <person name="Kodira C."/>
            <person name="Lennard N."/>
            <person name="Logue M.E."/>
            <person name="Martin R."/>
            <person name="Neiman A.M."/>
            <person name="Nikolaou E."/>
            <person name="Quail M.A."/>
            <person name="Quinn J."/>
            <person name="Santos M.C."/>
            <person name="Schmitzberger F.F."/>
            <person name="Sherlock G."/>
            <person name="Shah P."/>
            <person name="Silverstein K.A."/>
            <person name="Skrzypek M.S."/>
            <person name="Soll D."/>
            <person name="Staggs R."/>
            <person name="Stansfield I."/>
            <person name="Stumpf M.P."/>
            <person name="Sudbery P.E."/>
            <person name="Srikantha T."/>
            <person name="Zeng Q."/>
            <person name="Berman J."/>
            <person name="Berriman M."/>
            <person name="Heitman J."/>
            <person name="Gow N.A."/>
            <person name="Lorenz M.C."/>
            <person name="Birren B.W."/>
            <person name="Kellis M."/>
            <person name="Cuomo C.A."/>
        </authorList>
    </citation>
    <scope>NUCLEOTIDE SEQUENCE [LARGE SCALE GENOMIC DNA]</scope>
    <source>
        <strain evidence="3">ATCC 6260 / CBS 566 / DSM 6381 / JCM 1539 / NBRC 10279 / NRRL Y-324</strain>
    </source>
</reference>
<dbReference type="GeneID" id="5124806"/>
<organism evidence="2 3">
    <name type="scientific">Meyerozyma guilliermondii (strain ATCC 6260 / CBS 566 / DSM 6381 / JCM 1539 / NBRC 10279 / NRRL Y-324)</name>
    <name type="common">Yeast</name>
    <name type="synonym">Candida guilliermondii</name>
    <dbReference type="NCBI Taxonomy" id="294746"/>
    <lineage>
        <taxon>Eukaryota</taxon>
        <taxon>Fungi</taxon>
        <taxon>Dikarya</taxon>
        <taxon>Ascomycota</taxon>
        <taxon>Saccharomycotina</taxon>
        <taxon>Pichiomycetes</taxon>
        <taxon>Debaryomycetaceae</taxon>
        <taxon>Meyerozyma</taxon>
    </lineage>
</organism>
<dbReference type="OrthoDB" id="8189076at2759"/>
<dbReference type="InParanoid" id="A5DNH6"/>
<feature type="compositionally biased region" description="Polar residues" evidence="1">
    <location>
        <begin position="111"/>
        <end position="136"/>
    </location>
</feature>
<evidence type="ECO:0000313" key="2">
    <source>
        <dbReference type="EMBL" id="EDK40729.2"/>
    </source>
</evidence>
<evidence type="ECO:0000313" key="3">
    <source>
        <dbReference type="Proteomes" id="UP000001997"/>
    </source>
</evidence>
<accession>A5DNH6</accession>
<keyword evidence="3" id="KW-1185">Reference proteome</keyword>
<gene>
    <name evidence="2" type="ORF">PGUG_04827</name>
</gene>
<sequence>MSNLPDLIKIDDIASGKIDPEDIYAELDRLKAEINILRNDMAQFVRALAFIPDDANQQQYYATVSNRLKTVQRAIKDYCAQYNRLLPIINLSQIRLGHEVEQISSNDRRQSSNGNLLATASNNSALGDTNSTTTDLSHPISPPNTAPAPSQGPISVHPNTTSSASGSGANARTPIVLP</sequence>
<proteinExistence type="predicted"/>
<dbReference type="AlphaFoldDB" id="A5DNH6"/>
<evidence type="ECO:0000256" key="1">
    <source>
        <dbReference type="SAM" id="MobiDB-lite"/>
    </source>
</evidence>
<name>A5DNH6_PICGU</name>